<dbReference type="Proteomes" id="UP000681722">
    <property type="component" value="Unassembled WGS sequence"/>
</dbReference>
<dbReference type="EMBL" id="CAJNOQ010010493">
    <property type="protein sequence ID" value="CAF1253404.1"/>
    <property type="molecule type" value="Genomic_DNA"/>
</dbReference>
<evidence type="ECO:0000313" key="3">
    <source>
        <dbReference type="EMBL" id="CAF4024168.1"/>
    </source>
</evidence>
<comment type="caution">
    <text evidence="2">The sequence shown here is derived from an EMBL/GenBank/DDBJ whole genome shotgun (WGS) entry which is preliminary data.</text>
</comment>
<evidence type="ECO:0000313" key="2">
    <source>
        <dbReference type="EMBL" id="CAF1253404.1"/>
    </source>
</evidence>
<dbReference type="AlphaFoldDB" id="A0A815AAM2"/>
<protein>
    <submittedName>
        <fullName evidence="2">Uncharacterized protein</fullName>
    </submittedName>
</protein>
<feature type="region of interest" description="Disordered" evidence="1">
    <location>
        <begin position="32"/>
        <end position="55"/>
    </location>
</feature>
<dbReference type="Proteomes" id="UP000663829">
    <property type="component" value="Unassembled WGS sequence"/>
</dbReference>
<dbReference type="OrthoDB" id="10066731at2759"/>
<sequence length="158" mass="18803">MVYFRVTVSVGAEYNAGGDPEKKQYVFSLKRRNYRSRNPQQRHTDPKEHTYPPKSNGFYLTKEIHSWSEDDVMNFMNDNKLYPMTKLCRNMNGTKLYELYRDSDQNSVVAHNLLKEDLKGVYGIDLLPRYTYLSFIGELREHLRRRNRTIQTDIVDKI</sequence>
<reference evidence="2" key="1">
    <citation type="submission" date="2021-02" db="EMBL/GenBank/DDBJ databases">
        <authorList>
            <person name="Nowell W R."/>
        </authorList>
    </citation>
    <scope>NUCLEOTIDE SEQUENCE</scope>
</reference>
<accession>A0A815AAM2</accession>
<gene>
    <name evidence="2" type="ORF">GPM918_LOCUS26243</name>
    <name evidence="3" type="ORF">SRO942_LOCUS26354</name>
</gene>
<evidence type="ECO:0000256" key="1">
    <source>
        <dbReference type="SAM" id="MobiDB-lite"/>
    </source>
</evidence>
<proteinExistence type="predicted"/>
<feature type="compositionally biased region" description="Basic and acidic residues" evidence="1">
    <location>
        <begin position="42"/>
        <end position="51"/>
    </location>
</feature>
<name>A0A815AAM2_9BILA</name>
<evidence type="ECO:0000313" key="4">
    <source>
        <dbReference type="Proteomes" id="UP000663829"/>
    </source>
</evidence>
<organism evidence="2 4">
    <name type="scientific">Didymodactylos carnosus</name>
    <dbReference type="NCBI Taxonomy" id="1234261"/>
    <lineage>
        <taxon>Eukaryota</taxon>
        <taxon>Metazoa</taxon>
        <taxon>Spiralia</taxon>
        <taxon>Gnathifera</taxon>
        <taxon>Rotifera</taxon>
        <taxon>Eurotatoria</taxon>
        <taxon>Bdelloidea</taxon>
        <taxon>Philodinida</taxon>
        <taxon>Philodinidae</taxon>
        <taxon>Didymodactylos</taxon>
    </lineage>
</organism>
<keyword evidence="4" id="KW-1185">Reference proteome</keyword>
<dbReference type="EMBL" id="CAJOBC010015489">
    <property type="protein sequence ID" value="CAF4024168.1"/>
    <property type="molecule type" value="Genomic_DNA"/>
</dbReference>